<name>A0A975BWA1_9BACT</name>
<keyword evidence="2" id="KW-1185">Reference proteome</keyword>
<gene>
    <name evidence="1" type="ORF">dnm_089920</name>
</gene>
<organism evidence="1 2">
    <name type="scientific">Desulfonema magnum</name>
    <dbReference type="NCBI Taxonomy" id="45655"/>
    <lineage>
        <taxon>Bacteria</taxon>
        <taxon>Pseudomonadati</taxon>
        <taxon>Thermodesulfobacteriota</taxon>
        <taxon>Desulfobacteria</taxon>
        <taxon>Desulfobacterales</taxon>
        <taxon>Desulfococcaceae</taxon>
        <taxon>Desulfonema</taxon>
    </lineage>
</organism>
<evidence type="ECO:0000313" key="1">
    <source>
        <dbReference type="EMBL" id="QTA92899.1"/>
    </source>
</evidence>
<evidence type="ECO:0000313" key="2">
    <source>
        <dbReference type="Proteomes" id="UP000663722"/>
    </source>
</evidence>
<accession>A0A975BWA1</accession>
<sequence length="76" mass="9162">MGLTPEIQEKADEFLFKACGKHWDEMTKDDWIDPTIWETFMADTVRNQRGECRTNYMRQKRRWGLPVSYYLVKNSV</sequence>
<proteinExistence type="predicted"/>
<dbReference type="AlphaFoldDB" id="A0A975BWA1"/>
<dbReference type="EMBL" id="CP061800">
    <property type="protein sequence ID" value="QTA92899.1"/>
    <property type="molecule type" value="Genomic_DNA"/>
</dbReference>
<reference evidence="1" key="1">
    <citation type="journal article" date="2021" name="Microb. Physiol.">
        <title>Proteogenomic Insights into the Physiology of Marine, Sulfate-Reducing, Filamentous Desulfonema limicola and Desulfonema magnum.</title>
        <authorList>
            <person name="Schnaars V."/>
            <person name="Wohlbrand L."/>
            <person name="Scheve S."/>
            <person name="Hinrichs C."/>
            <person name="Reinhardt R."/>
            <person name="Rabus R."/>
        </authorList>
    </citation>
    <scope>NUCLEOTIDE SEQUENCE</scope>
    <source>
        <strain evidence="1">4be13</strain>
    </source>
</reference>
<protein>
    <submittedName>
        <fullName evidence="1">Uncharacterized protein</fullName>
    </submittedName>
</protein>
<dbReference type="Proteomes" id="UP000663722">
    <property type="component" value="Chromosome"/>
</dbReference>
<dbReference type="KEGG" id="dmm:dnm_089920"/>